<gene>
    <name evidence="2" type="ORF">HALLA_10390</name>
</gene>
<dbReference type="KEGG" id="hlr:HALLA_10390"/>
<reference evidence="2 3" key="1">
    <citation type="submission" date="2014-01" db="EMBL/GenBank/DDBJ databases">
        <authorList>
            <consortium name="DOE Joint Genome Institute"/>
            <person name="Anderson I."/>
            <person name="Huntemann M."/>
            <person name="Han J."/>
            <person name="Chen A."/>
            <person name="Kyrpides N."/>
            <person name="Mavromatis K."/>
            <person name="Markowitz V."/>
            <person name="Palaniappan K."/>
            <person name="Ivanova N."/>
            <person name="Schaumberg A."/>
            <person name="Pati A."/>
            <person name="Liolios K."/>
            <person name="Nordberg H.P."/>
            <person name="Cantor M.N."/>
            <person name="Hua S.X."/>
            <person name="Woyke T."/>
        </authorList>
    </citation>
    <scope>NUCLEOTIDE SEQUENCE [LARGE SCALE GENOMIC DNA]</scope>
    <source>
        <strain evidence="2 3">XH-48</strain>
    </source>
</reference>
<dbReference type="CDD" id="cd07820">
    <property type="entry name" value="SRPBCC_3"/>
    <property type="match status" value="1"/>
</dbReference>
<proteinExistence type="predicted"/>
<dbReference type="OrthoDB" id="10357at2157"/>
<organism evidence="2 3">
    <name type="scientific">Halostagnicola larsenii XH-48</name>
    <dbReference type="NCBI Taxonomy" id="797299"/>
    <lineage>
        <taxon>Archaea</taxon>
        <taxon>Methanobacteriati</taxon>
        <taxon>Methanobacteriota</taxon>
        <taxon>Stenosarchaea group</taxon>
        <taxon>Halobacteria</taxon>
        <taxon>Halobacteriales</taxon>
        <taxon>Natrialbaceae</taxon>
        <taxon>Halostagnicola</taxon>
    </lineage>
</organism>
<accession>W0JKS0</accession>
<evidence type="ECO:0000313" key="3">
    <source>
        <dbReference type="Proteomes" id="UP000019024"/>
    </source>
</evidence>
<dbReference type="RefSeq" id="WP_049952407.1">
    <property type="nucleotide sequence ID" value="NZ_CP007055.1"/>
</dbReference>
<dbReference type="Gene3D" id="3.30.530.20">
    <property type="match status" value="1"/>
</dbReference>
<feature type="domain" description="Coenzyme Q-binding protein COQ10 START" evidence="1">
    <location>
        <begin position="10"/>
        <end position="140"/>
    </location>
</feature>
<dbReference type="PATRIC" id="fig|797299.3.peg.1107"/>
<name>W0JKS0_9EURY</name>
<evidence type="ECO:0000259" key="1">
    <source>
        <dbReference type="Pfam" id="PF03364"/>
    </source>
</evidence>
<dbReference type="InterPro" id="IPR023393">
    <property type="entry name" value="START-like_dom_sf"/>
</dbReference>
<dbReference type="SUPFAM" id="SSF55961">
    <property type="entry name" value="Bet v1-like"/>
    <property type="match status" value="1"/>
</dbReference>
<dbReference type="HOGENOM" id="CLU_112936_1_1_2"/>
<dbReference type="eggNOG" id="arCOG04604">
    <property type="taxonomic scope" value="Archaea"/>
</dbReference>
<dbReference type="Pfam" id="PF03364">
    <property type="entry name" value="Polyketide_cyc"/>
    <property type="match status" value="1"/>
</dbReference>
<sequence>MATYQQETRIRAPLENVWRFHSSISGLKVLTPDWMNLRVESVIGPDGDPDPDVLDVGAEVSLSIRPFGVGPRQRWRSVITARERADGSAFFRDEMVDGPFETWVHTHSVYADGEETILRDHVEYAFPFGLVGDAVTPFSRIGFEPMFRTRHRRTKERLESLR</sequence>
<dbReference type="Proteomes" id="UP000019024">
    <property type="component" value="Chromosome"/>
</dbReference>
<dbReference type="GeneID" id="25144870"/>
<evidence type="ECO:0000313" key="2">
    <source>
        <dbReference type="EMBL" id="AHF99198.1"/>
    </source>
</evidence>
<dbReference type="InterPro" id="IPR005031">
    <property type="entry name" value="COQ10_START"/>
</dbReference>
<keyword evidence="3" id="KW-1185">Reference proteome</keyword>
<protein>
    <submittedName>
        <fullName evidence="2">Cyclase</fullName>
    </submittedName>
</protein>
<dbReference type="EMBL" id="CP007055">
    <property type="protein sequence ID" value="AHF99198.1"/>
    <property type="molecule type" value="Genomic_DNA"/>
</dbReference>
<dbReference type="AlphaFoldDB" id="W0JKS0"/>